<protein>
    <submittedName>
        <fullName evidence="2">Uncharacterized protein</fullName>
    </submittedName>
</protein>
<evidence type="ECO:0000313" key="2">
    <source>
        <dbReference type="EMBL" id="GFY73277.1"/>
    </source>
</evidence>
<dbReference type="AlphaFoldDB" id="A0A8X6YMS6"/>
<organism evidence="2 3">
    <name type="scientific">Trichonephila inaurata madagascariensis</name>
    <dbReference type="NCBI Taxonomy" id="2747483"/>
    <lineage>
        <taxon>Eukaryota</taxon>
        <taxon>Metazoa</taxon>
        <taxon>Ecdysozoa</taxon>
        <taxon>Arthropoda</taxon>
        <taxon>Chelicerata</taxon>
        <taxon>Arachnida</taxon>
        <taxon>Araneae</taxon>
        <taxon>Araneomorphae</taxon>
        <taxon>Entelegynae</taxon>
        <taxon>Araneoidea</taxon>
        <taxon>Nephilidae</taxon>
        <taxon>Trichonephila</taxon>
        <taxon>Trichonephila inaurata</taxon>
    </lineage>
</organism>
<evidence type="ECO:0000256" key="1">
    <source>
        <dbReference type="SAM" id="MobiDB-lite"/>
    </source>
</evidence>
<comment type="caution">
    <text evidence="2">The sequence shown here is derived from an EMBL/GenBank/DDBJ whole genome shotgun (WGS) entry which is preliminary data.</text>
</comment>
<dbReference type="EMBL" id="BMAV01019963">
    <property type="protein sequence ID" value="GFY73277.1"/>
    <property type="molecule type" value="Genomic_DNA"/>
</dbReference>
<gene>
    <name evidence="2" type="ORF">TNIN_228671</name>
</gene>
<proteinExistence type="predicted"/>
<reference evidence="2" key="1">
    <citation type="submission" date="2020-08" db="EMBL/GenBank/DDBJ databases">
        <title>Multicomponent nature underlies the extraordinary mechanical properties of spider dragline silk.</title>
        <authorList>
            <person name="Kono N."/>
            <person name="Nakamura H."/>
            <person name="Mori M."/>
            <person name="Yoshida Y."/>
            <person name="Ohtoshi R."/>
            <person name="Malay A.D."/>
            <person name="Moran D.A.P."/>
            <person name="Tomita M."/>
            <person name="Numata K."/>
            <person name="Arakawa K."/>
        </authorList>
    </citation>
    <scope>NUCLEOTIDE SEQUENCE</scope>
</reference>
<accession>A0A8X6YMS6</accession>
<feature type="region of interest" description="Disordered" evidence="1">
    <location>
        <begin position="58"/>
        <end position="82"/>
    </location>
</feature>
<name>A0A8X6YMS6_9ARAC</name>
<dbReference type="Proteomes" id="UP000886998">
    <property type="component" value="Unassembled WGS sequence"/>
</dbReference>
<evidence type="ECO:0000313" key="3">
    <source>
        <dbReference type="Proteomes" id="UP000886998"/>
    </source>
</evidence>
<keyword evidence="3" id="KW-1185">Reference proteome</keyword>
<sequence>MHFSKFDSCHPNSMELSSISTDGIEPDFTFDKILKKLISEESRLKRCTKDQHEAGAFETIGRNPKLSRKKSQPLPKKNIGRTRDHVKCTKYSRSSYIAEANLSQHHGKDTWIFKIQRLSPSFVC</sequence>